<keyword evidence="1" id="KW-1133">Transmembrane helix</keyword>
<dbReference type="EMBL" id="RFLV01000001">
    <property type="protein sequence ID" value="TIH09510.1"/>
    <property type="molecule type" value="Genomic_DNA"/>
</dbReference>
<feature type="transmembrane region" description="Helical" evidence="1">
    <location>
        <begin position="61"/>
        <end position="90"/>
    </location>
</feature>
<evidence type="ECO:0000313" key="2">
    <source>
        <dbReference type="EMBL" id="TIH09510.1"/>
    </source>
</evidence>
<feature type="transmembrane region" description="Helical" evidence="1">
    <location>
        <begin position="14"/>
        <end position="40"/>
    </location>
</feature>
<feature type="transmembrane region" description="Helical" evidence="1">
    <location>
        <begin position="102"/>
        <end position="127"/>
    </location>
</feature>
<keyword evidence="1" id="KW-0472">Membrane</keyword>
<comment type="caution">
    <text evidence="2">The sequence shown here is derived from an EMBL/GenBank/DDBJ whole genome shotgun (WGS) entry which is preliminary data.</text>
</comment>
<keyword evidence="3" id="KW-1185">Reference proteome</keyword>
<dbReference type="RefSeq" id="WP_136662806.1">
    <property type="nucleotide sequence ID" value="NZ_RFLV01000001.1"/>
</dbReference>
<dbReference type="AlphaFoldDB" id="A0A4T1ZY56"/>
<keyword evidence="1" id="KW-0812">Transmembrane</keyword>
<dbReference type="OrthoDB" id="8912654at2"/>
<dbReference type="Proteomes" id="UP000307541">
    <property type="component" value="Unassembled WGS sequence"/>
</dbReference>
<evidence type="ECO:0000313" key="3">
    <source>
        <dbReference type="Proteomes" id="UP000307541"/>
    </source>
</evidence>
<sequence length="214" mass="23225">MDIFLQNALAFPTLIFSFLLSLMMVYWLFAALGAVEIDVLDIEGDSALEGDGLQAEGLAGLLLKLGLGGVPITIVLTLLAMFSWVISYLIESLLLSYLPLGWLRYPLGLVVAVGVLFVAVPPAAAFCKPLRKLFLKFEAPASRSFLGQTAVVRSSRVTLNHGEATFEDGGAGLILKVRADESMGFKRGDHVVLLEYLEAENAYRVLSVEEFQGI</sequence>
<accession>A0A4T1ZY56</accession>
<evidence type="ECO:0000256" key="1">
    <source>
        <dbReference type="SAM" id="Phobius"/>
    </source>
</evidence>
<evidence type="ECO:0008006" key="4">
    <source>
        <dbReference type="Google" id="ProtNLM"/>
    </source>
</evidence>
<proteinExistence type="predicted"/>
<protein>
    <recommendedName>
        <fullName evidence="4">DUF1449 family protein</fullName>
    </recommendedName>
</protein>
<reference evidence="2 3" key="1">
    <citation type="submission" date="2018-10" db="EMBL/GenBank/DDBJ databases">
        <title>Pseudomonas leptonychotis sp. nov., isolated from Weddell seals in Antarctica.</title>
        <authorList>
            <person name="Novakova D."/>
            <person name="Svec P."/>
            <person name="Kralova S."/>
            <person name="Kristofova L."/>
            <person name="Zeman M."/>
            <person name="Pantucek R."/>
            <person name="Maslanova I."/>
            <person name="Sedlacek I."/>
        </authorList>
    </citation>
    <scope>NUCLEOTIDE SEQUENCE [LARGE SCALE GENOMIC DNA]</scope>
    <source>
        <strain evidence="2 3">CCM 8849</strain>
    </source>
</reference>
<organism evidence="2 3">
    <name type="scientific">Pseudomonas leptonychotis</name>
    <dbReference type="NCBI Taxonomy" id="2448482"/>
    <lineage>
        <taxon>Bacteria</taxon>
        <taxon>Pseudomonadati</taxon>
        <taxon>Pseudomonadota</taxon>
        <taxon>Gammaproteobacteria</taxon>
        <taxon>Pseudomonadales</taxon>
        <taxon>Pseudomonadaceae</taxon>
        <taxon>Pseudomonas</taxon>
    </lineage>
</organism>
<name>A0A4T1ZY56_9PSED</name>
<gene>
    <name evidence="2" type="ORF">D8779_02050</name>
</gene>